<evidence type="ECO:0000256" key="1">
    <source>
        <dbReference type="SAM" id="Phobius"/>
    </source>
</evidence>
<reference evidence="2 3" key="1">
    <citation type="submission" date="2020-08" db="EMBL/GenBank/DDBJ databases">
        <title>Sequencing the genomes of 1000 actinobacteria strains.</title>
        <authorList>
            <person name="Klenk H.-P."/>
        </authorList>
    </citation>
    <scope>NUCLEOTIDE SEQUENCE [LARGE SCALE GENOMIC DNA]</scope>
    <source>
        <strain evidence="2 3">DSM 17294</strain>
    </source>
</reference>
<keyword evidence="3" id="KW-1185">Reference proteome</keyword>
<dbReference type="Proteomes" id="UP000558997">
    <property type="component" value="Unassembled WGS sequence"/>
</dbReference>
<evidence type="ECO:0000313" key="3">
    <source>
        <dbReference type="Proteomes" id="UP000558997"/>
    </source>
</evidence>
<keyword evidence="1" id="KW-0812">Transmembrane</keyword>
<dbReference type="InterPro" id="IPR046740">
    <property type="entry name" value="DUF6790"/>
</dbReference>
<sequence>MDTTTYLIKTCTPLLWIVIACAGALLRSRGIDGRAARLEIWQRWWAIAALGCGSLWMTLSFLTIGDYMADTIGFTRSPFQFEIAFANLALAVAAFRAASGSARERLTVGLVAAAFLWGATIGHVHQWFAYGNHQPGNGGGILVYDVGIPAVMILLAVAQSRARAPQPVLA</sequence>
<evidence type="ECO:0000313" key="2">
    <source>
        <dbReference type="EMBL" id="MBB5979658.1"/>
    </source>
</evidence>
<feature type="transmembrane region" description="Helical" evidence="1">
    <location>
        <begin position="47"/>
        <end position="69"/>
    </location>
</feature>
<feature type="transmembrane region" description="Helical" evidence="1">
    <location>
        <begin position="6"/>
        <end position="26"/>
    </location>
</feature>
<comment type="caution">
    <text evidence="2">The sequence shown here is derived from an EMBL/GenBank/DDBJ whole genome shotgun (WGS) entry which is preliminary data.</text>
</comment>
<keyword evidence="1" id="KW-0472">Membrane</keyword>
<gene>
    <name evidence="2" type="ORF">HDA44_002999</name>
</gene>
<evidence type="ECO:0008006" key="4">
    <source>
        <dbReference type="Google" id="ProtNLM"/>
    </source>
</evidence>
<accession>A0A841DWL0</accession>
<keyword evidence="1" id="KW-1133">Transmembrane helix</keyword>
<dbReference type="Pfam" id="PF20589">
    <property type="entry name" value="DUF6790"/>
    <property type="match status" value="1"/>
</dbReference>
<dbReference type="RefSeq" id="WP_184834786.1">
    <property type="nucleotide sequence ID" value="NZ_BAAAVN010000006.1"/>
</dbReference>
<dbReference type="EMBL" id="JACHNF010000001">
    <property type="protein sequence ID" value="MBB5979658.1"/>
    <property type="molecule type" value="Genomic_DNA"/>
</dbReference>
<name>A0A841DWL0_9ACTN</name>
<protein>
    <recommendedName>
        <fullName evidence="4">DUF4345 domain-containing protein</fullName>
    </recommendedName>
</protein>
<proteinExistence type="predicted"/>
<feature type="transmembrane region" description="Helical" evidence="1">
    <location>
        <begin position="106"/>
        <end position="129"/>
    </location>
</feature>
<feature type="transmembrane region" description="Helical" evidence="1">
    <location>
        <begin position="141"/>
        <end position="158"/>
    </location>
</feature>
<dbReference type="AlphaFoldDB" id="A0A841DWL0"/>
<organism evidence="2 3">
    <name type="scientific">Kribbella solani</name>
    <dbReference type="NCBI Taxonomy" id="236067"/>
    <lineage>
        <taxon>Bacteria</taxon>
        <taxon>Bacillati</taxon>
        <taxon>Actinomycetota</taxon>
        <taxon>Actinomycetes</taxon>
        <taxon>Propionibacteriales</taxon>
        <taxon>Kribbellaceae</taxon>
        <taxon>Kribbella</taxon>
    </lineage>
</organism>
<feature type="transmembrane region" description="Helical" evidence="1">
    <location>
        <begin position="81"/>
        <end position="99"/>
    </location>
</feature>